<keyword evidence="11 17" id="KW-1133">Transmembrane helix</keyword>
<evidence type="ECO:0000256" key="7">
    <source>
        <dbReference type="ARBA" id="ARBA00022692"/>
    </source>
</evidence>
<sequence>MIFFILSFNLMMLSLFNFNLTMMFMIKKLTYLFEWTIYMKNFLMIKFILYIDWMSLIFITTIFIISSMVILYSMEYMKNDLNINRFMMLIMIFISSMIMLIISMNLLTILLGWDGLGLSSYCLVIYYQNKKSYNSGMITILMNRFGDIMILISISLLMMNNSWNFLFMNKINYLMMMMIFLAAITKSAQIPFSTWLPLAMSAPTPISALVHSSTLVTAGIYLLIRFNHLIKMELLFLIMMISMFTMLFSGISANFEFDLKKIIALSTLSQLGLMLFILSFKLNMLCFFHLISHAMFKSLMFLCSGIMIHNMFNNQDIRFISLNNMNMPFNNMTFMIASLSLCGMPFLTGFYSKDFIIEMFNMIYNNSLIYMIMYISMGLTISYSTRLIFFLNLKNTKIMNNIKINFFNKMNYSIIILIFLTILFGSMMNWLIFNSLNFIYLNFKMKTMIFIFLFMGIILGMIITKINFLFNNKFIFLFKMFNLMFFLPLNFNKNKINFFKLNLKKLIIQDYGWNEYLLFKKIIYILNLNNFMFMKKLNTFSILFMIFMFMFMIMMMIY</sequence>
<dbReference type="EMBL" id="KT215850">
    <property type="protein sequence ID" value="APF47490.1"/>
    <property type="molecule type" value="Genomic_DNA"/>
</dbReference>
<feature type="transmembrane region" description="Helical" evidence="17">
    <location>
        <begin position="171"/>
        <end position="192"/>
    </location>
</feature>
<feature type="domain" description="NADH:quinone oxidoreductase/Mrp antiporter transmembrane" evidence="18">
    <location>
        <begin position="103"/>
        <end position="375"/>
    </location>
</feature>
<evidence type="ECO:0000256" key="16">
    <source>
        <dbReference type="ARBA" id="ARBA00049551"/>
    </source>
</evidence>
<dbReference type="AlphaFoldDB" id="A0A6F8A7P2"/>
<evidence type="ECO:0000256" key="5">
    <source>
        <dbReference type="ARBA" id="ARBA00022448"/>
    </source>
</evidence>
<evidence type="ECO:0000256" key="10">
    <source>
        <dbReference type="ARBA" id="ARBA00022982"/>
    </source>
</evidence>
<dbReference type="Pfam" id="PF00361">
    <property type="entry name" value="Proton_antipo_M"/>
    <property type="match status" value="1"/>
</dbReference>
<dbReference type="InterPro" id="IPR001516">
    <property type="entry name" value="Proton_antipo_N"/>
</dbReference>
<keyword evidence="5 17" id="KW-0813">Transport</keyword>
<name>A0A6F8A7P2_9HYME</name>
<feature type="transmembrane region" description="Helical" evidence="17">
    <location>
        <begin position="83"/>
        <end position="102"/>
    </location>
</feature>
<evidence type="ECO:0000256" key="13">
    <source>
        <dbReference type="ARBA" id="ARBA00023075"/>
    </source>
</evidence>
<feature type="transmembrane region" description="Helical" evidence="17">
    <location>
        <begin position="47"/>
        <end position="71"/>
    </location>
</feature>
<feature type="transmembrane region" description="Helical" evidence="17">
    <location>
        <begin position="140"/>
        <end position="159"/>
    </location>
</feature>
<dbReference type="PANTHER" id="PTHR42829">
    <property type="entry name" value="NADH-UBIQUINONE OXIDOREDUCTASE CHAIN 5"/>
    <property type="match status" value="1"/>
</dbReference>
<dbReference type="PRINTS" id="PR01434">
    <property type="entry name" value="NADHDHGNASE5"/>
</dbReference>
<dbReference type="PANTHER" id="PTHR42829:SF2">
    <property type="entry name" value="NADH-UBIQUINONE OXIDOREDUCTASE CHAIN 5"/>
    <property type="match status" value="1"/>
</dbReference>
<dbReference type="Pfam" id="PF00662">
    <property type="entry name" value="Proton_antipo_N"/>
    <property type="match status" value="1"/>
</dbReference>
<comment type="catalytic activity">
    <reaction evidence="16 17">
        <text>a ubiquinone + NADH + 5 H(+)(in) = a ubiquinol + NAD(+) + 4 H(+)(out)</text>
        <dbReference type="Rhea" id="RHEA:29091"/>
        <dbReference type="Rhea" id="RHEA-COMP:9565"/>
        <dbReference type="Rhea" id="RHEA-COMP:9566"/>
        <dbReference type="ChEBI" id="CHEBI:15378"/>
        <dbReference type="ChEBI" id="CHEBI:16389"/>
        <dbReference type="ChEBI" id="CHEBI:17976"/>
        <dbReference type="ChEBI" id="CHEBI:57540"/>
        <dbReference type="ChEBI" id="CHEBI:57945"/>
        <dbReference type="EC" id="7.1.1.2"/>
    </reaction>
</comment>
<feature type="domain" description="NADH-Ubiquinone oxidoreductase (complex I) chain 5 N-terminal" evidence="19">
    <location>
        <begin position="43"/>
        <end position="87"/>
    </location>
</feature>
<feature type="transmembrane region" description="Helical" evidence="17">
    <location>
        <begin position="236"/>
        <end position="255"/>
    </location>
</feature>
<keyword evidence="9" id="KW-1278">Translocase</keyword>
<comment type="similarity">
    <text evidence="17">Belongs to the complex I subunit 5 family.</text>
</comment>
<dbReference type="GO" id="GO:0008137">
    <property type="term" value="F:NADH dehydrogenase (ubiquinone) activity"/>
    <property type="evidence" value="ECO:0007669"/>
    <property type="project" value="UniProtKB-EC"/>
</dbReference>
<feature type="transmembrane region" description="Helical" evidence="17">
    <location>
        <begin position="537"/>
        <end position="557"/>
    </location>
</feature>
<proteinExistence type="inferred from homology"/>
<evidence type="ECO:0000256" key="1">
    <source>
        <dbReference type="ARBA" id="ARBA00003257"/>
    </source>
</evidence>
<comment type="function">
    <text evidence="1">Core subunit of the mitochondrial membrane respiratory chain NADH dehydrogenase (Complex I) that is believed to belong to the minimal assembly required for catalysis. Complex I functions in the transfer of electrons from NADH to the respiratory chain. The immediate electron acceptor for the enzyme is believed to be ubiquinone.</text>
</comment>
<evidence type="ECO:0000259" key="19">
    <source>
        <dbReference type="Pfam" id="PF00662"/>
    </source>
</evidence>
<feature type="transmembrane region" description="Helical" evidence="17">
    <location>
        <begin position="261"/>
        <end position="282"/>
    </location>
</feature>
<dbReference type="GO" id="GO:0015990">
    <property type="term" value="P:electron transport coupled proton transport"/>
    <property type="evidence" value="ECO:0007669"/>
    <property type="project" value="TreeGrafter"/>
</dbReference>
<evidence type="ECO:0000256" key="4">
    <source>
        <dbReference type="ARBA" id="ARBA00021096"/>
    </source>
</evidence>
<keyword evidence="13 17" id="KW-0830">Ubiquinone</keyword>
<feature type="transmembrane region" description="Helical" evidence="17">
    <location>
        <begin position="448"/>
        <end position="468"/>
    </location>
</feature>
<comment type="subcellular location">
    <subcellularLocation>
        <location evidence="2">Mitochondrion inner membrane</location>
        <topology evidence="2">Multi-pass membrane protein</topology>
    </subcellularLocation>
</comment>
<dbReference type="InterPro" id="IPR010934">
    <property type="entry name" value="NADH_DH_su5_C"/>
</dbReference>
<dbReference type="GO" id="GO:0003954">
    <property type="term" value="F:NADH dehydrogenase activity"/>
    <property type="evidence" value="ECO:0007669"/>
    <property type="project" value="TreeGrafter"/>
</dbReference>
<keyword evidence="10" id="KW-0249">Electron transport</keyword>
<feature type="transmembrane region" description="Helical" evidence="17">
    <location>
        <begin position="372"/>
        <end position="392"/>
    </location>
</feature>
<evidence type="ECO:0000256" key="14">
    <source>
        <dbReference type="ARBA" id="ARBA00023128"/>
    </source>
</evidence>
<keyword evidence="8" id="KW-0999">Mitochondrion inner membrane</keyword>
<feature type="transmembrane region" description="Helical" evidence="17">
    <location>
        <begin position="6"/>
        <end position="26"/>
    </location>
</feature>
<dbReference type="GO" id="GO:0042773">
    <property type="term" value="P:ATP synthesis coupled electron transport"/>
    <property type="evidence" value="ECO:0007669"/>
    <property type="project" value="InterPro"/>
</dbReference>
<evidence type="ECO:0000256" key="8">
    <source>
        <dbReference type="ARBA" id="ARBA00022792"/>
    </source>
</evidence>
<dbReference type="Pfam" id="PF06455">
    <property type="entry name" value="NADH5_C"/>
    <property type="match status" value="1"/>
</dbReference>
<accession>A0A6F8A7P2</accession>
<dbReference type="GO" id="GO:0005743">
    <property type="term" value="C:mitochondrial inner membrane"/>
    <property type="evidence" value="ECO:0007669"/>
    <property type="project" value="UniProtKB-SubCell"/>
</dbReference>
<feature type="domain" description="NADH dehydrogenase subunit 5 C-terminal" evidence="20">
    <location>
        <begin position="383"/>
        <end position="557"/>
    </location>
</feature>
<evidence type="ECO:0000259" key="18">
    <source>
        <dbReference type="Pfam" id="PF00361"/>
    </source>
</evidence>
<keyword evidence="12 17" id="KW-0520">NAD</keyword>
<dbReference type="InterPro" id="IPR001750">
    <property type="entry name" value="ND/Mrp_TM"/>
</dbReference>
<evidence type="ECO:0000256" key="17">
    <source>
        <dbReference type="RuleBase" id="RU003404"/>
    </source>
</evidence>
<keyword evidence="14 17" id="KW-0496">Mitochondrion</keyword>
<evidence type="ECO:0000259" key="20">
    <source>
        <dbReference type="Pfam" id="PF06455"/>
    </source>
</evidence>
<feature type="transmembrane region" description="Helical" evidence="17">
    <location>
        <begin position="332"/>
        <end position="351"/>
    </location>
</feature>
<feature type="transmembrane region" description="Helical" evidence="17">
    <location>
        <begin position="412"/>
        <end position="436"/>
    </location>
</feature>
<keyword evidence="6" id="KW-0679">Respiratory chain</keyword>
<protein>
    <recommendedName>
        <fullName evidence="4 17">NADH-ubiquinone oxidoreductase chain 5</fullName>
        <ecNumber evidence="3 17">7.1.1.2</ecNumber>
    </recommendedName>
</protein>
<evidence type="ECO:0000313" key="21">
    <source>
        <dbReference type="EMBL" id="APF47490.1"/>
    </source>
</evidence>
<evidence type="ECO:0000256" key="11">
    <source>
        <dbReference type="ARBA" id="ARBA00022989"/>
    </source>
</evidence>
<evidence type="ECO:0000256" key="12">
    <source>
        <dbReference type="ARBA" id="ARBA00023027"/>
    </source>
</evidence>
<evidence type="ECO:0000256" key="9">
    <source>
        <dbReference type="ARBA" id="ARBA00022967"/>
    </source>
</evidence>
<comment type="function">
    <text evidence="17">Core subunit of the mitochondrial membrane respiratory chain NADH dehydrogenase (Complex I) which catalyzes electron transfer from NADH through the respiratory chain, using ubiquinone as an electron acceptor. Essential for the catalytic activity and assembly of complex I.</text>
</comment>
<organism evidence="21">
    <name type="scientific">Choeras grammatitergitus</name>
    <dbReference type="NCBI Taxonomy" id="1911502"/>
    <lineage>
        <taxon>Eukaryota</taxon>
        <taxon>Metazoa</taxon>
        <taxon>Ecdysozoa</taxon>
        <taxon>Arthropoda</taxon>
        <taxon>Hexapoda</taxon>
        <taxon>Insecta</taxon>
        <taxon>Pterygota</taxon>
        <taxon>Neoptera</taxon>
        <taxon>Endopterygota</taxon>
        <taxon>Hymenoptera</taxon>
        <taxon>Apocrita</taxon>
        <taxon>Ichneumonoidea</taxon>
        <taxon>Braconidae</taxon>
        <taxon>Microgastrinae</taxon>
        <taxon>Choeras</taxon>
    </lineage>
</organism>
<dbReference type="InterPro" id="IPR003945">
    <property type="entry name" value="NU5C-like"/>
</dbReference>
<dbReference type="EC" id="7.1.1.2" evidence="3 17"/>
<evidence type="ECO:0000256" key="3">
    <source>
        <dbReference type="ARBA" id="ARBA00012944"/>
    </source>
</evidence>
<feature type="transmembrane region" description="Helical" evidence="17">
    <location>
        <begin position="204"/>
        <end position="224"/>
    </location>
</feature>
<evidence type="ECO:0000256" key="15">
    <source>
        <dbReference type="ARBA" id="ARBA00023136"/>
    </source>
</evidence>
<geneLocation type="mitochondrion" evidence="21"/>
<evidence type="ECO:0000256" key="6">
    <source>
        <dbReference type="ARBA" id="ARBA00022660"/>
    </source>
</evidence>
<reference evidence="21" key="1">
    <citation type="submission" date="2015-06" db="EMBL/GenBank/DDBJ databases">
        <title>The phylogeny of Microgastrinae.</title>
        <authorList>
            <person name="Song S.N."/>
            <person name="Chen X.X."/>
        </authorList>
    </citation>
    <scope>NUCLEOTIDE SEQUENCE</scope>
</reference>
<evidence type="ECO:0000256" key="2">
    <source>
        <dbReference type="ARBA" id="ARBA00004448"/>
    </source>
</evidence>
<keyword evidence="7 17" id="KW-0812">Transmembrane</keyword>
<keyword evidence="15 17" id="KW-0472">Membrane</keyword>
<gene>
    <name evidence="21" type="primary">ND5</name>
</gene>